<dbReference type="GO" id="GO:0006366">
    <property type="term" value="P:transcription by RNA polymerase II"/>
    <property type="evidence" value="ECO:0007669"/>
    <property type="project" value="InterPro"/>
</dbReference>
<feature type="compositionally biased region" description="Basic and acidic residues" evidence="2">
    <location>
        <begin position="115"/>
        <end position="125"/>
    </location>
</feature>
<evidence type="ECO:0000256" key="2">
    <source>
        <dbReference type="SAM" id="MobiDB-lite"/>
    </source>
</evidence>
<dbReference type="EMBL" id="ML995809">
    <property type="protein sequence ID" value="KAF2773868.1"/>
    <property type="molecule type" value="Genomic_DNA"/>
</dbReference>
<dbReference type="OrthoDB" id="348201at2759"/>
<evidence type="ECO:0000313" key="6">
    <source>
        <dbReference type="Proteomes" id="UP000799436"/>
    </source>
</evidence>
<dbReference type="PANTHER" id="PTHR21483:SF18">
    <property type="entry name" value="RNA POLYMERASE II-ASSOCIATED PROTEIN 1"/>
    <property type="match status" value="1"/>
</dbReference>
<dbReference type="PANTHER" id="PTHR21483">
    <property type="entry name" value="RNA POLYMERASE II-ASSOCIATED PROTEIN 1"/>
    <property type="match status" value="1"/>
</dbReference>
<evidence type="ECO:0000313" key="5">
    <source>
        <dbReference type="EMBL" id="KAF2773868.1"/>
    </source>
</evidence>
<evidence type="ECO:0000256" key="1">
    <source>
        <dbReference type="ARBA" id="ARBA00009953"/>
    </source>
</evidence>
<evidence type="ECO:0000259" key="4">
    <source>
        <dbReference type="Pfam" id="PF08621"/>
    </source>
</evidence>
<reference evidence="5" key="1">
    <citation type="journal article" date="2020" name="Stud. Mycol.">
        <title>101 Dothideomycetes genomes: a test case for predicting lifestyles and emergence of pathogens.</title>
        <authorList>
            <person name="Haridas S."/>
            <person name="Albert R."/>
            <person name="Binder M."/>
            <person name="Bloem J."/>
            <person name="Labutti K."/>
            <person name="Salamov A."/>
            <person name="Andreopoulos B."/>
            <person name="Baker S."/>
            <person name="Barry K."/>
            <person name="Bills G."/>
            <person name="Bluhm B."/>
            <person name="Cannon C."/>
            <person name="Castanera R."/>
            <person name="Culley D."/>
            <person name="Daum C."/>
            <person name="Ezra D."/>
            <person name="Gonzalez J."/>
            <person name="Henrissat B."/>
            <person name="Kuo A."/>
            <person name="Liang C."/>
            <person name="Lipzen A."/>
            <person name="Lutzoni F."/>
            <person name="Magnuson J."/>
            <person name="Mondo S."/>
            <person name="Nolan M."/>
            <person name="Ohm R."/>
            <person name="Pangilinan J."/>
            <person name="Park H.-J."/>
            <person name="Ramirez L."/>
            <person name="Alfaro M."/>
            <person name="Sun H."/>
            <person name="Tritt A."/>
            <person name="Yoshinaga Y."/>
            <person name="Zwiers L.-H."/>
            <person name="Turgeon B."/>
            <person name="Goodwin S."/>
            <person name="Spatafora J."/>
            <person name="Crous P."/>
            <person name="Grigoriev I."/>
        </authorList>
    </citation>
    <scope>NUCLEOTIDE SEQUENCE</scope>
    <source>
        <strain evidence="5">CBS 116005</strain>
    </source>
</reference>
<feature type="compositionally biased region" description="Low complexity" evidence="2">
    <location>
        <begin position="193"/>
        <end position="230"/>
    </location>
</feature>
<dbReference type="Pfam" id="PF08620">
    <property type="entry name" value="RPAP1_C"/>
    <property type="match status" value="1"/>
</dbReference>
<dbReference type="AlphaFoldDB" id="A0A6G1LN63"/>
<protein>
    <recommendedName>
        <fullName evidence="7">RNA polymerase II-associated protein 1 C-terminal domain-containing protein</fullName>
    </recommendedName>
</protein>
<keyword evidence="6" id="KW-1185">Reference proteome</keyword>
<name>A0A6G1LN63_9PEZI</name>
<dbReference type="InterPro" id="IPR039913">
    <property type="entry name" value="RPAP1/Rba50"/>
</dbReference>
<feature type="domain" description="RPAP1 N-terminal" evidence="4">
    <location>
        <begin position="117"/>
        <end position="161"/>
    </location>
</feature>
<evidence type="ECO:0000259" key="3">
    <source>
        <dbReference type="Pfam" id="PF08620"/>
    </source>
</evidence>
<comment type="similarity">
    <text evidence="1">Belongs to the RPAP1 family.</text>
</comment>
<feature type="domain" description="RPAP1 C-terminal" evidence="3">
    <location>
        <begin position="290"/>
        <end position="357"/>
    </location>
</feature>
<gene>
    <name evidence="5" type="ORF">EJ03DRAFT_340726</name>
</gene>
<feature type="region of interest" description="Disordered" evidence="2">
    <location>
        <begin position="1"/>
        <end position="142"/>
    </location>
</feature>
<sequence length="444" mass="48650">MIRGDRFEVDLGSDDEQDSQKQAPLPSAFIGDIFERKSNAPTPPTAPTLKSKTGFPEHKKRESRFKQQKTSNLQPSSTAPIPSPRPPQNAQGRTASELPSKASGNVEPQSWVAIEKQRIDEENRQKLAQMTPAEIEREREELMSSLSPAFLQRLLKRSNIQSGSNESDLSAPQPEPTTRHPDKKPSTKSVSFAEAASASEPESQTTSSPAADDHPTTNPSSTPTTLPTGTIHFPHPPQPPELDPTSDTFLTDLHTKYFPSLPSDPSKLEWMQPATSSTYENSTTTLLPSEIRFDFKGHLLPPKTAAEIPTTQGLHHHGDAPDAAGYTIAELAHLARSTYPAQRCIAFQTLGRVLYRLGKGEFGDPGEPDFSSSGIEGSEARRASFGELARGLWFEVERENAIETLVMESEGVGVDGGRHLSARNYATEAVWLWRKGGGRRWKAG</sequence>
<dbReference type="Proteomes" id="UP000799436">
    <property type="component" value="Unassembled WGS sequence"/>
</dbReference>
<dbReference type="InterPro" id="IPR013930">
    <property type="entry name" value="RPAP1_N"/>
</dbReference>
<feature type="compositionally biased region" description="Polar residues" evidence="2">
    <location>
        <begin position="158"/>
        <end position="170"/>
    </location>
</feature>
<evidence type="ECO:0008006" key="7">
    <source>
        <dbReference type="Google" id="ProtNLM"/>
    </source>
</evidence>
<dbReference type="InterPro" id="IPR013929">
    <property type="entry name" value="RPAP1_C"/>
</dbReference>
<accession>A0A6G1LN63</accession>
<feature type="region of interest" description="Disordered" evidence="2">
    <location>
        <begin position="157"/>
        <end position="243"/>
    </location>
</feature>
<organism evidence="5 6">
    <name type="scientific">Teratosphaeria nubilosa</name>
    <dbReference type="NCBI Taxonomy" id="161662"/>
    <lineage>
        <taxon>Eukaryota</taxon>
        <taxon>Fungi</taxon>
        <taxon>Dikarya</taxon>
        <taxon>Ascomycota</taxon>
        <taxon>Pezizomycotina</taxon>
        <taxon>Dothideomycetes</taxon>
        <taxon>Dothideomycetidae</taxon>
        <taxon>Mycosphaerellales</taxon>
        <taxon>Teratosphaeriaceae</taxon>
        <taxon>Teratosphaeria</taxon>
    </lineage>
</organism>
<proteinExistence type="inferred from homology"/>
<feature type="compositionally biased region" description="Polar residues" evidence="2">
    <location>
        <begin position="68"/>
        <end position="80"/>
    </location>
</feature>
<dbReference type="Pfam" id="PF08621">
    <property type="entry name" value="RPAP1_N"/>
    <property type="match status" value="1"/>
</dbReference>